<proteinExistence type="predicted"/>
<dbReference type="EMBL" id="MN739606">
    <property type="protein sequence ID" value="QHT15345.1"/>
    <property type="molecule type" value="Genomic_DNA"/>
</dbReference>
<protein>
    <recommendedName>
        <fullName evidence="2">SprT-like domain-containing protein</fullName>
    </recommendedName>
</protein>
<accession>A0A6C0DIG9</accession>
<name>A0A6C0DIG9_9ZZZZ</name>
<sequence length="213" mass="25393">MKDPDHYYKSFSKKDLSMRKISSQEDYHFLIEKSSRDFSVYEKNKIINCVSNVESVLKNVNEPWFDGVKACKTPWKFGSVSGKLYEGGLPHTRYDVIILPEYAITNYTDAELSKLILHEKIHVYQKMYPKDIDKYIQYHHFYKKIHRNQVNDARANPDLDEWIYSDSNNQSYMALYKTNSSNITDVTFYPNNSHFYEHPYEKMAYDMEKKLTQ</sequence>
<dbReference type="AlphaFoldDB" id="A0A6C0DIG9"/>
<reference evidence="1" key="1">
    <citation type="journal article" date="2020" name="Nature">
        <title>Giant virus diversity and host interactions through global metagenomics.</title>
        <authorList>
            <person name="Schulz F."/>
            <person name="Roux S."/>
            <person name="Paez-Espino D."/>
            <person name="Jungbluth S."/>
            <person name="Walsh D.A."/>
            <person name="Denef V.J."/>
            <person name="McMahon K.D."/>
            <person name="Konstantinidis K.T."/>
            <person name="Eloe-Fadrosh E.A."/>
            <person name="Kyrpides N.C."/>
            <person name="Woyke T."/>
        </authorList>
    </citation>
    <scope>NUCLEOTIDE SEQUENCE</scope>
    <source>
        <strain evidence="1">GVMAG-M-3300023174-144</strain>
    </source>
</reference>
<evidence type="ECO:0008006" key="2">
    <source>
        <dbReference type="Google" id="ProtNLM"/>
    </source>
</evidence>
<organism evidence="1">
    <name type="scientific">viral metagenome</name>
    <dbReference type="NCBI Taxonomy" id="1070528"/>
    <lineage>
        <taxon>unclassified sequences</taxon>
        <taxon>metagenomes</taxon>
        <taxon>organismal metagenomes</taxon>
    </lineage>
</organism>
<evidence type="ECO:0000313" key="1">
    <source>
        <dbReference type="EMBL" id="QHT15345.1"/>
    </source>
</evidence>